<sequence>MEEKVINIKTISELHRLYEHSAPKHPLVSVVDLMSVRHDALDPNVGYQMDFYLVACKRFKGAIRYGRSQYDFEEGSVMFTAPGQVLVAGPEVEMEEGWALFFHPDLINSSALGRMIHQYSFFLYDINEALHVSEEEKAILYDCVSKIERECTSRIDKHTQHLIVSNIELLLSYCERFYDRQFLTREKVSNDIVQQFELLLNDYFTREVQQQDGLPDVKYFSSRLNLSAKYLADLLHKFTGKSTQEHIHLRLVREAKNLLWSTNRSISEISYDLGFEHASHFSRLFKTKTGLTPGEFRNNKQEPDGIG</sequence>
<name>A0A1G7Z976_CHIFI</name>
<dbReference type="PANTHER" id="PTHR43280:SF32">
    <property type="entry name" value="TRANSCRIPTIONAL REGULATORY PROTEIN"/>
    <property type="match status" value="1"/>
</dbReference>
<dbReference type="PROSITE" id="PS01124">
    <property type="entry name" value="HTH_ARAC_FAMILY_2"/>
    <property type="match status" value="1"/>
</dbReference>
<dbReference type="AlphaFoldDB" id="A0A1G7Z976"/>
<evidence type="ECO:0000256" key="2">
    <source>
        <dbReference type="ARBA" id="ARBA00023125"/>
    </source>
</evidence>
<dbReference type="InterPro" id="IPR020449">
    <property type="entry name" value="Tscrpt_reg_AraC-type_HTH"/>
</dbReference>
<dbReference type="InterPro" id="IPR009057">
    <property type="entry name" value="Homeodomain-like_sf"/>
</dbReference>
<evidence type="ECO:0000313" key="6">
    <source>
        <dbReference type="Proteomes" id="UP000199045"/>
    </source>
</evidence>
<dbReference type="Gene3D" id="1.10.10.60">
    <property type="entry name" value="Homeodomain-like"/>
    <property type="match status" value="1"/>
</dbReference>
<dbReference type="OrthoDB" id="9816214at2"/>
<dbReference type="SMART" id="SM00342">
    <property type="entry name" value="HTH_ARAC"/>
    <property type="match status" value="1"/>
</dbReference>
<evidence type="ECO:0000256" key="3">
    <source>
        <dbReference type="ARBA" id="ARBA00023163"/>
    </source>
</evidence>
<feature type="domain" description="HTH araC/xylS-type" evidence="4">
    <location>
        <begin position="198"/>
        <end position="299"/>
    </location>
</feature>
<dbReference type="Pfam" id="PF12833">
    <property type="entry name" value="HTH_18"/>
    <property type="match status" value="1"/>
</dbReference>
<evidence type="ECO:0000256" key="1">
    <source>
        <dbReference type="ARBA" id="ARBA00023015"/>
    </source>
</evidence>
<keyword evidence="3" id="KW-0804">Transcription</keyword>
<dbReference type="PRINTS" id="PR00032">
    <property type="entry name" value="HTHARAC"/>
</dbReference>
<gene>
    <name evidence="5" type="ORF">SAMN04488121_108178</name>
</gene>
<reference evidence="5 6" key="1">
    <citation type="submission" date="2016-10" db="EMBL/GenBank/DDBJ databases">
        <authorList>
            <person name="de Groot N.N."/>
        </authorList>
    </citation>
    <scope>NUCLEOTIDE SEQUENCE [LARGE SCALE GENOMIC DNA]</scope>
    <source>
        <strain evidence="5 6">DSM 527</strain>
    </source>
</reference>
<keyword evidence="1" id="KW-0805">Transcription regulation</keyword>
<dbReference type="InterPro" id="IPR018060">
    <property type="entry name" value="HTH_AraC"/>
</dbReference>
<proteinExistence type="predicted"/>
<keyword evidence="2 5" id="KW-0238">DNA-binding</keyword>
<dbReference type="SUPFAM" id="SSF46689">
    <property type="entry name" value="Homeodomain-like"/>
    <property type="match status" value="1"/>
</dbReference>
<dbReference type="GO" id="GO:0043565">
    <property type="term" value="F:sequence-specific DNA binding"/>
    <property type="evidence" value="ECO:0007669"/>
    <property type="project" value="InterPro"/>
</dbReference>
<evidence type="ECO:0000259" key="4">
    <source>
        <dbReference type="PROSITE" id="PS01124"/>
    </source>
</evidence>
<dbReference type="RefSeq" id="WP_089836427.1">
    <property type="nucleotide sequence ID" value="NZ_FNBN01000008.1"/>
</dbReference>
<evidence type="ECO:0000313" key="5">
    <source>
        <dbReference type="EMBL" id="SDH05159.1"/>
    </source>
</evidence>
<accession>A0A1G7Z976</accession>
<dbReference type="STRING" id="104663.SAMN04488121_108178"/>
<protein>
    <submittedName>
        <fullName evidence="5">AraC-type DNA-binding protein</fullName>
    </submittedName>
</protein>
<organism evidence="5 6">
    <name type="scientific">Chitinophaga filiformis</name>
    <name type="common">Myxococcus filiformis</name>
    <name type="synonym">Flexibacter filiformis</name>
    <dbReference type="NCBI Taxonomy" id="104663"/>
    <lineage>
        <taxon>Bacteria</taxon>
        <taxon>Pseudomonadati</taxon>
        <taxon>Bacteroidota</taxon>
        <taxon>Chitinophagia</taxon>
        <taxon>Chitinophagales</taxon>
        <taxon>Chitinophagaceae</taxon>
        <taxon>Chitinophaga</taxon>
    </lineage>
</organism>
<dbReference type="PANTHER" id="PTHR43280">
    <property type="entry name" value="ARAC-FAMILY TRANSCRIPTIONAL REGULATOR"/>
    <property type="match status" value="1"/>
</dbReference>
<dbReference type="GO" id="GO:0003700">
    <property type="term" value="F:DNA-binding transcription factor activity"/>
    <property type="evidence" value="ECO:0007669"/>
    <property type="project" value="InterPro"/>
</dbReference>
<dbReference type="Proteomes" id="UP000199045">
    <property type="component" value="Unassembled WGS sequence"/>
</dbReference>
<dbReference type="EMBL" id="FNBN01000008">
    <property type="protein sequence ID" value="SDH05159.1"/>
    <property type="molecule type" value="Genomic_DNA"/>
</dbReference>